<keyword evidence="3" id="KW-1185">Reference proteome</keyword>
<sequence>MTGQTVALRSDKPFVTSRESARIELRVLDETGRPVRGARVSLTVNVGSVTEPVATREGPLVATYRPATQEGAQVALFHATVKSGPASGSGGWLSLPIHGRHLLRVQAPPRARVRVSIEGTSFGPVTAGADGTATVPVELPPGISSAQVTTVDRSGQSRTQEVPLPAPRFARIRLVAPAEAPSWEKPVRIQGFVVDERGNPALSLPPIAVSTERGTLGPIEPKEGATFEVPYTGPEQTQAPVTLSASTVEDAERASTLQLAPRPGPLARLGITLSPANFTAGSTEPIVIEAVGYDAKGNPLPAPPATFSTEVGTLEAEEGGRRARIRPPDAFGAKKALAIRVQAGALQGQGELALQSGPPVRGEASVQPALSGNGDEVEVTGRFVDAWDNPVDGLSVVGTSPSGSLTGPEALGEGRYRFRFSPAPGQAVGGSAPFELRAEGFPVATSGTVPVLARRTRWQPSLGLLGFVQSNTALSNSLGMRMEGSLRIADLPWEALLQLEARYNRRETQLLSSSDSSSVEKVFSLNGYSARLGARWSHPVLRRGVLFADASAGYLRMSGQVKVEGLGEMVPQPILSRGLVVSVGGGLGWTMGPGRLVGQLQWAQAPGRGLVSGNLGGLSLGAGYQLPLSGGVDR</sequence>
<gene>
    <name evidence="2" type="ORF">SYV04_39600</name>
</gene>
<evidence type="ECO:0000313" key="3">
    <source>
        <dbReference type="Proteomes" id="UP001291309"/>
    </source>
</evidence>
<dbReference type="Proteomes" id="UP001291309">
    <property type="component" value="Unassembled WGS sequence"/>
</dbReference>
<dbReference type="EMBL" id="JAXIVS010000021">
    <property type="protein sequence ID" value="MDY7232559.1"/>
    <property type="molecule type" value="Genomic_DNA"/>
</dbReference>
<protein>
    <recommendedName>
        <fullName evidence="4">Big-1 domain-containing protein</fullName>
    </recommendedName>
</protein>
<organism evidence="2 3">
    <name type="scientific">Hyalangium rubrum</name>
    <dbReference type="NCBI Taxonomy" id="3103134"/>
    <lineage>
        <taxon>Bacteria</taxon>
        <taxon>Pseudomonadati</taxon>
        <taxon>Myxococcota</taxon>
        <taxon>Myxococcia</taxon>
        <taxon>Myxococcales</taxon>
        <taxon>Cystobacterineae</taxon>
        <taxon>Archangiaceae</taxon>
        <taxon>Hyalangium</taxon>
    </lineage>
</organism>
<name>A0ABU5HI56_9BACT</name>
<evidence type="ECO:0008006" key="4">
    <source>
        <dbReference type="Google" id="ProtNLM"/>
    </source>
</evidence>
<feature type="region of interest" description="Disordered" evidence="1">
    <location>
        <begin position="353"/>
        <end position="374"/>
    </location>
</feature>
<dbReference type="RefSeq" id="WP_321551273.1">
    <property type="nucleotide sequence ID" value="NZ_JAXIVS010000021.1"/>
</dbReference>
<proteinExistence type="predicted"/>
<evidence type="ECO:0000256" key="1">
    <source>
        <dbReference type="SAM" id="MobiDB-lite"/>
    </source>
</evidence>
<comment type="caution">
    <text evidence="2">The sequence shown here is derived from an EMBL/GenBank/DDBJ whole genome shotgun (WGS) entry which is preliminary data.</text>
</comment>
<dbReference type="Gene3D" id="2.60.40.10">
    <property type="entry name" value="Immunoglobulins"/>
    <property type="match status" value="1"/>
</dbReference>
<reference evidence="2 3" key="1">
    <citation type="submission" date="2023-12" db="EMBL/GenBank/DDBJ databases">
        <title>the genome sequence of Hyalangium sp. s54d21.</title>
        <authorList>
            <person name="Zhang X."/>
        </authorList>
    </citation>
    <scope>NUCLEOTIDE SEQUENCE [LARGE SCALE GENOMIC DNA]</scope>
    <source>
        <strain evidence="3">s54d21</strain>
    </source>
</reference>
<dbReference type="InterPro" id="IPR013783">
    <property type="entry name" value="Ig-like_fold"/>
</dbReference>
<evidence type="ECO:0000313" key="2">
    <source>
        <dbReference type="EMBL" id="MDY7232559.1"/>
    </source>
</evidence>
<accession>A0ABU5HI56</accession>